<dbReference type="AlphaFoldDB" id="A0A1T4RNZ7"/>
<organism evidence="1 2">
    <name type="scientific">Carboxydocella sporoproducens DSM 16521</name>
    <dbReference type="NCBI Taxonomy" id="1121270"/>
    <lineage>
        <taxon>Bacteria</taxon>
        <taxon>Bacillati</taxon>
        <taxon>Bacillota</taxon>
        <taxon>Clostridia</taxon>
        <taxon>Eubacteriales</taxon>
        <taxon>Clostridiales Family XVI. Incertae Sedis</taxon>
        <taxon>Carboxydocella</taxon>
    </lineage>
</organism>
<name>A0A1T4RNZ7_9FIRM</name>
<accession>A0A1T4RNZ7</accession>
<protein>
    <submittedName>
        <fullName evidence="1">Uncharacterized protein</fullName>
    </submittedName>
</protein>
<keyword evidence="2" id="KW-1185">Reference proteome</keyword>
<dbReference type="RefSeq" id="WP_078666220.1">
    <property type="nucleotide sequence ID" value="NZ_FUXM01000033.1"/>
</dbReference>
<gene>
    <name evidence="1" type="ORF">SAMN02745885_02210</name>
</gene>
<evidence type="ECO:0000313" key="1">
    <source>
        <dbReference type="EMBL" id="SKA17699.1"/>
    </source>
</evidence>
<dbReference type="Proteomes" id="UP000189933">
    <property type="component" value="Unassembled WGS sequence"/>
</dbReference>
<proteinExistence type="predicted"/>
<dbReference type="OrthoDB" id="1705475at2"/>
<reference evidence="2" key="1">
    <citation type="submission" date="2017-02" db="EMBL/GenBank/DDBJ databases">
        <authorList>
            <person name="Varghese N."/>
            <person name="Submissions S."/>
        </authorList>
    </citation>
    <scope>NUCLEOTIDE SEQUENCE [LARGE SCALE GENOMIC DNA]</scope>
    <source>
        <strain evidence="2">DSM 16521</strain>
    </source>
</reference>
<evidence type="ECO:0000313" key="2">
    <source>
        <dbReference type="Proteomes" id="UP000189933"/>
    </source>
</evidence>
<sequence length="201" mass="23794">MQQFLLYHEENQQWGMALWSEMENQSWYQIQLWSHPAQQGNNKNSYWAWVITDEDKIIRLERMQEWGWSGYFIIGNLNLDRPARIKQIIISQEDRSSKPKRPGKIIAYSRKMPIPPVWLPLPDPAAHPRQIIGVIWDERGEVKYLAHGIWGKREQPPLSQTGAFSPYRTFEPALGEAGKNGWGYWLMYWNPKTNQIVFLNR</sequence>
<dbReference type="EMBL" id="FUXM01000033">
    <property type="protein sequence ID" value="SKA17699.1"/>
    <property type="molecule type" value="Genomic_DNA"/>
</dbReference>